<organism evidence="1 2">
    <name type="scientific">Streptomyces carpinensis</name>
    <dbReference type="NCBI Taxonomy" id="66369"/>
    <lineage>
        <taxon>Bacteria</taxon>
        <taxon>Bacillati</taxon>
        <taxon>Actinomycetota</taxon>
        <taxon>Actinomycetes</taxon>
        <taxon>Kitasatosporales</taxon>
        <taxon>Streptomycetaceae</taxon>
        <taxon>Streptomyces</taxon>
    </lineage>
</organism>
<dbReference type="RefSeq" id="WP_143668124.1">
    <property type="nucleotide sequence ID" value="NZ_MUBM01000201.1"/>
</dbReference>
<reference evidence="1 2" key="1">
    <citation type="submission" date="2024-06" db="EMBL/GenBank/DDBJ databases">
        <title>The Natural Products Discovery Center: Release of the First 8490 Sequenced Strains for Exploring Actinobacteria Biosynthetic Diversity.</title>
        <authorList>
            <person name="Kalkreuter E."/>
            <person name="Kautsar S.A."/>
            <person name="Yang D."/>
            <person name="Bader C.D."/>
            <person name="Teijaro C.N."/>
            <person name="Fluegel L."/>
            <person name="Davis C.M."/>
            <person name="Simpson J.R."/>
            <person name="Lauterbach L."/>
            <person name="Steele A.D."/>
            <person name="Gui C."/>
            <person name="Meng S."/>
            <person name="Li G."/>
            <person name="Viehrig K."/>
            <person name="Ye F."/>
            <person name="Su P."/>
            <person name="Kiefer A.F."/>
            <person name="Nichols A."/>
            <person name="Cepeda A.J."/>
            <person name="Yan W."/>
            <person name="Fan B."/>
            <person name="Jiang Y."/>
            <person name="Adhikari A."/>
            <person name="Zheng C.-J."/>
            <person name="Schuster L."/>
            <person name="Cowan T.M."/>
            <person name="Smanski M.J."/>
            <person name="Chevrette M.G."/>
            <person name="De Carvalho L.P.S."/>
            <person name="Shen B."/>
        </authorList>
    </citation>
    <scope>NUCLEOTIDE SEQUENCE [LARGE SCALE GENOMIC DNA]</scope>
    <source>
        <strain evidence="1 2">NPDC000634</strain>
    </source>
</reference>
<sequence>MPPAVTSLIDLVGVTLRDSAPSVPPSTSPGVSPRKLPAFTVPEVTVLDVTVPDIAIPAVTLPAATGTTSRW</sequence>
<dbReference type="EMBL" id="JBEPCU010000461">
    <property type="protein sequence ID" value="MER6979952.1"/>
    <property type="molecule type" value="Genomic_DNA"/>
</dbReference>
<comment type="caution">
    <text evidence="1">The sequence shown here is derived from an EMBL/GenBank/DDBJ whole genome shotgun (WGS) entry which is preliminary data.</text>
</comment>
<proteinExistence type="predicted"/>
<accession>A0ABV1W6Y3</accession>
<evidence type="ECO:0000313" key="1">
    <source>
        <dbReference type="EMBL" id="MER6979952.1"/>
    </source>
</evidence>
<protein>
    <submittedName>
        <fullName evidence="1">Uncharacterized protein</fullName>
    </submittedName>
</protein>
<keyword evidence="2" id="KW-1185">Reference proteome</keyword>
<evidence type="ECO:0000313" key="2">
    <source>
        <dbReference type="Proteomes" id="UP001458415"/>
    </source>
</evidence>
<name>A0ABV1W6Y3_9ACTN</name>
<dbReference type="Proteomes" id="UP001458415">
    <property type="component" value="Unassembled WGS sequence"/>
</dbReference>
<gene>
    <name evidence="1" type="ORF">ABT317_24030</name>
</gene>